<dbReference type="PANTHER" id="PTHR15549">
    <property type="entry name" value="PAIRED IMMUNOGLOBULIN-LIKE TYPE 2 RECEPTOR"/>
    <property type="match status" value="1"/>
</dbReference>
<reference evidence="7" key="2">
    <citation type="journal article" date="2023" name="IMA Fungus">
        <title>Comparative genomic study of the Penicillium genus elucidates a diverse pangenome and 15 lateral gene transfer events.</title>
        <authorList>
            <person name="Petersen C."/>
            <person name="Sorensen T."/>
            <person name="Nielsen M.R."/>
            <person name="Sondergaard T.E."/>
            <person name="Sorensen J.L."/>
            <person name="Fitzpatrick D.A."/>
            <person name="Frisvad J.C."/>
            <person name="Nielsen K.L."/>
        </authorList>
    </citation>
    <scope>NUCLEOTIDE SEQUENCE</scope>
    <source>
        <strain evidence="7">IBT 34128</strain>
    </source>
</reference>
<dbReference type="Proteomes" id="UP001141434">
    <property type="component" value="Unassembled WGS sequence"/>
</dbReference>
<feature type="compositionally biased region" description="Gly residues" evidence="5">
    <location>
        <begin position="369"/>
        <end position="378"/>
    </location>
</feature>
<dbReference type="PANTHER" id="PTHR15549:SF34">
    <property type="entry name" value="MID2 DOMAIN-CONTAINING PROTEIN"/>
    <property type="match status" value="1"/>
</dbReference>
<feature type="compositionally biased region" description="Low complexity" evidence="5">
    <location>
        <begin position="387"/>
        <end position="396"/>
    </location>
</feature>
<dbReference type="OrthoDB" id="5421784at2759"/>
<feature type="compositionally biased region" description="Pro residues" evidence="5">
    <location>
        <begin position="402"/>
        <end position="413"/>
    </location>
</feature>
<proteinExistence type="predicted"/>
<reference evidence="7" key="1">
    <citation type="submission" date="2022-11" db="EMBL/GenBank/DDBJ databases">
        <authorList>
            <person name="Petersen C."/>
        </authorList>
    </citation>
    <scope>NUCLEOTIDE SEQUENCE</scope>
    <source>
        <strain evidence="7">IBT 34128</strain>
    </source>
</reference>
<keyword evidence="4 6" id="KW-0472">Membrane</keyword>
<evidence type="ECO:0000256" key="5">
    <source>
        <dbReference type="SAM" id="MobiDB-lite"/>
    </source>
</evidence>
<feature type="compositionally biased region" description="Low complexity" evidence="5">
    <location>
        <begin position="228"/>
        <end position="255"/>
    </location>
</feature>
<keyword evidence="3 6" id="KW-1133">Transmembrane helix</keyword>
<comment type="caution">
    <text evidence="7">The sequence shown here is derived from an EMBL/GenBank/DDBJ whole genome shotgun (WGS) entry which is preliminary data.</text>
</comment>
<keyword evidence="8" id="KW-1185">Reference proteome</keyword>
<dbReference type="GeneID" id="81392947"/>
<evidence type="ECO:0000256" key="3">
    <source>
        <dbReference type="ARBA" id="ARBA00022989"/>
    </source>
</evidence>
<sequence length="500" mass="51813">MAHHGHYRHARISRLIRARHRLEARGGDTANDSTLLGDVAPVPKPTPDNLSSEPCDASQNNTCVNDTSDASDVSLSKREEPDPAHSIVVQTIVQVVDTDSHTLWQSPATDLPMTISDSAFGALTISGSLAFPAEVPSATPVSNLPSSHPKVLPSNPNPSQPGPPLSKALSAVKSPGVTSTPLKSSSATSSVTSTSSVPSSSSSSSSVSRFSSSTSSPSSSGFWGSEQTGTATGSGSTSTNDSGNSSGSDSSNNSATPKIVGGVVGSVAGIAMIILLLLFLLRRRGFFQRKDPQTLPSEDAAAGTRAMTERRSSRDPLFRASYFGPAFAKRWRHSTQTTQTESTVDSSNPSERGFQKISGRKLPPVLTHGGDGYGGGLDGDSPTIPESLGGLAAPSSPGGGPRSPPSYPAPPTSPYGRPLDSNYTRESAENPASPPRPSPVHLPISSSVTVATPVTVTPSHPVAEPQSVVPLVPRRPDGLGRSFPSMNGSRGSRFRESLDL</sequence>
<feature type="region of interest" description="Disordered" evidence="5">
    <location>
        <begin position="291"/>
        <end position="314"/>
    </location>
</feature>
<dbReference type="GO" id="GO:0016020">
    <property type="term" value="C:membrane"/>
    <property type="evidence" value="ECO:0007669"/>
    <property type="project" value="UniProtKB-SubCell"/>
</dbReference>
<feature type="region of interest" description="Disordered" evidence="5">
    <location>
        <begin position="331"/>
        <end position="500"/>
    </location>
</feature>
<evidence type="ECO:0000256" key="6">
    <source>
        <dbReference type="SAM" id="Phobius"/>
    </source>
</evidence>
<dbReference type="RefSeq" id="XP_056514846.1">
    <property type="nucleotide sequence ID" value="XM_056653779.1"/>
</dbReference>
<feature type="compositionally biased region" description="Polar residues" evidence="5">
    <location>
        <begin position="48"/>
        <end position="74"/>
    </location>
</feature>
<evidence type="ECO:0000256" key="2">
    <source>
        <dbReference type="ARBA" id="ARBA00022692"/>
    </source>
</evidence>
<comment type="subcellular location">
    <subcellularLocation>
        <location evidence="1">Membrane</location>
        <topology evidence="1">Single-pass membrane protein</topology>
    </subcellularLocation>
</comment>
<accession>A0A9W9FT04</accession>
<dbReference type="EMBL" id="JAPMSZ010000004">
    <property type="protein sequence ID" value="KAJ5105850.1"/>
    <property type="molecule type" value="Genomic_DNA"/>
</dbReference>
<evidence type="ECO:0000313" key="7">
    <source>
        <dbReference type="EMBL" id="KAJ5105850.1"/>
    </source>
</evidence>
<evidence type="ECO:0000256" key="4">
    <source>
        <dbReference type="ARBA" id="ARBA00023136"/>
    </source>
</evidence>
<feature type="compositionally biased region" description="Low complexity" evidence="5">
    <location>
        <begin position="443"/>
        <end position="462"/>
    </location>
</feature>
<gene>
    <name evidence="7" type="ORF">NUU61_003197</name>
</gene>
<organism evidence="7 8">
    <name type="scientific">Penicillium alfredii</name>
    <dbReference type="NCBI Taxonomy" id="1506179"/>
    <lineage>
        <taxon>Eukaryota</taxon>
        <taxon>Fungi</taxon>
        <taxon>Dikarya</taxon>
        <taxon>Ascomycota</taxon>
        <taxon>Pezizomycotina</taxon>
        <taxon>Eurotiomycetes</taxon>
        <taxon>Eurotiomycetidae</taxon>
        <taxon>Eurotiales</taxon>
        <taxon>Aspergillaceae</taxon>
        <taxon>Penicillium</taxon>
    </lineage>
</organism>
<name>A0A9W9FT04_9EURO</name>
<feature type="compositionally biased region" description="Low complexity" evidence="5">
    <location>
        <begin position="178"/>
        <end position="220"/>
    </location>
</feature>
<dbReference type="GO" id="GO:0071944">
    <property type="term" value="C:cell periphery"/>
    <property type="evidence" value="ECO:0007669"/>
    <property type="project" value="UniProtKB-ARBA"/>
</dbReference>
<evidence type="ECO:0000313" key="8">
    <source>
        <dbReference type="Proteomes" id="UP001141434"/>
    </source>
</evidence>
<feature type="region of interest" description="Disordered" evidence="5">
    <location>
        <begin position="140"/>
        <end position="255"/>
    </location>
</feature>
<feature type="transmembrane region" description="Helical" evidence="6">
    <location>
        <begin position="259"/>
        <end position="281"/>
    </location>
</feature>
<dbReference type="InterPro" id="IPR051694">
    <property type="entry name" value="Immunoregulatory_rcpt-like"/>
</dbReference>
<feature type="compositionally biased region" description="Pro residues" evidence="5">
    <location>
        <begin position="155"/>
        <end position="164"/>
    </location>
</feature>
<keyword evidence="2 6" id="KW-0812">Transmembrane</keyword>
<feature type="region of interest" description="Disordered" evidence="5">
    <location>
        <begin position="25"/>
        <end position="83"/>
    </location>
</feature>
<evidence type="ECO:0000256" key="1">
    <source>
        <dbReference type="ARBA" id="ARBA00004167"/>
    </source>
</evidence>
<dbReference type="AlphaFoldDB" id="A0A9W9FT04"/>
<protein>
    <submittedName>
        <fullName evidence="7">Uncharacterized protein</fullName>
    </submittedName>
</protein>
<feature type="compositionally biased region" description="Polar residues" evidence="5">
    <location>
        <begin position="334"/>
        <end position="350"/>
    </location>
</feature>